<reference evidence="1 2" key="1">
    <citation type="submission" date="2018-05" db="EMBL/GenBank/DDBJ databases">
        <title>The Hungate 1000. A catalogue of reference genomes from the rumen microbiome.</title>
        <authorList>
            <person name="Kelly W."/>
        </authorList>
    </citation>
    <scope>NUCLEOTIDE SEQUENCE [LARGE SCALE GENOMIC DNA]</scope>
    <source>
        <strain evidence="1 2">SAb67</strain>
    </source>
</reference>
<sequence length="118" mass="13532">MINFVGLKLNANFDVERKKYFAEAQKTIDSEVLRLSDPYVPFRTGMMKKSGISGTKIGSGVIEYTAPYAKEQYYVNRGLGKEGMNRKKGTKGLRGPFFFERMKADHKEEILKRVSRKI</sequence>
<evidence type="ECO:0000313" key="2">
    <source>
        <dbReference type="Proteomes" id="UP000245720"/>
    </source>
</evidence>
<gene>
    <name evidence="1" type="ORF">IE37_00593</name>
</gene>
<dbReference type="RefSeq" id="WP_109725484.1">
    <property type="nucleotide sequence ID" value="NZ_QGDI01000002.1"/>
</dbReference>
<protein>
    <submittedName>
        <fullName evidence="1">Minor capsid protein</fullName>
    </submittedName>
</protein>
<dbReference type="AlphaFoldDB" id="A0A315YQZ5"/>
<name>A0A315YQZ5_RUMFL</name>
<evidence type="ECO:0000313" key="1">
    <source>
        <dbReference type="EMBL" id="PWJ14608.1"/>
    </source>
</evidence>
<dbReference type="OrthoDB" id="1846398at2"/>
<dbReference type="Proteomes" id="UP000245720">
    <property type="component" value="Unassembled WGS sequence"/>
</dbReference>
<proteinExistence type="predicted"/>
<comment type="caution">
    <text evidence="1">The sequence shown here is derived from an EMBL/GenBank/DDBJ whole genome shotgun (WGS) entry which is preliminary data.</text>
</comment>
<accession>A0A315YQZ5</accession>
<dbReference type="EMBL" id="QGDI01000002">
    <property type="protein sequence ID" value="PWJ14608.1"/>
    <property type="molecule type" value="Genomic_DNA"/>
</dbReference>
<organism evidence="1 2">
    <name type="scientific">Ruminococcus flavefaciens</name>
    <dbReference type="NCBI Taxonomy" id="1265"/>
    <lineage>
        <taxon>Bacteria</taxon>
        <taxon>Bacillati</taxon>
        <taxon>Bacillota</taxon>
        <taxon>Clostridia</taxon>
        <taxon>Eubacteriales</taxon>
        <taxon>Oscillospiraceae</taxon>
        <taxon>Ruminococcus</taxon>
    </lineage>
</organism>